<feature type="transmembrane region" description="Helical" evidence="1">
    <location>
        <begin position="291"/>
        <end position="311"/>
    </location>
</feature>
<protein>
    <submittedName>
        <fullName evidence="4">Phosphatidic acid phosphatase type 2/haloperoxidase</fullName>
    </submittedName>
</protein>
<feature type="transmembrane region" description="Helical" evidence="1">
    <location>
        <begin position="323"/>
        <end position="345"/>
    </location>
</feature>
<dbReference type="InterPro" id="IPR000326">
    <property type="entry name" value="PAP2/HPO"/>
</dbReference>
<reference evidence="4 5" key="1">
    <citation type="submission" date="2018-06" db="EMBL/GenBank/DDBJ databases">
        <authorList>
            <person name="Strepis N."/>
        </authorList>
    </citation>
    <scope>NUCLEOTIDE SEQUENCE [LARGE SCALE GENOMIC DNA]</scope>
    <source>
        <strain evidence="4">LUCI</strain>
    </source>
</reference>
<proteinExistence type="predicted"/>
<accession>A0A498RGN1</accession>
<gene>
    <name evidence="4" type="ORF">LUCI_3549</name>
</gene>
<feature type="transmembrane region" description="Helical" evidence="1">
    <location>
        <begin position="351"/>
        <end position="372"/>
    </location>
</feature>
<keyword evidence="4" id="KW-0560">Oxidoreductase</keyword>
<dbReference type="SMART" id="SM00014">
    <property type="entry name" value="acidPPc"/>
    <property type="match status" value="1"/>
</dbReference>
<evidence type="ECO:0000256" key="2">
    <source>
        <dbReference type="SAM" id="SignalP"/>
    </source>
</evidence>
<dbReference type="Proteomes" id="UP000277811">
    <property type="component" value="Unassembled WGS sequence"/>
</dbReference>
<dbReference type="Gene3D" id="1.20.144.10">
    <property type="entry name" value="Phosphatidic acid phosphatase type 2/haloperoxidase"/>
    <property type="match status" value="2"/>
</dbReference>
<feature type="chain" id="PRO_5019813543" evidence="2">
    <location>
        <begin position="30"/>
        <end position="382"/>
    </location>
</feature>
<dbReference type="AlphaFoldDB" id="A0A498RGN1"/>
<keyword evidence="2" id="KW-0732">Signal</keyword>
<dbReference type="EMBL" id="UPPP01000086">
    <property type="protein sequence ID" value="VBB08278.1"/>
    <property type="molecule type" value="Genomic_DNA"/>
</dbReference>
<feature type="transmembrane region" description="Helical" evidence="1">
    <location>
        <begin position="121"/>
        <end position="146"/>
    </location>
</feature>
<dbReference type="PANTHER" id="PTHR14969">
    <property type="entry name" value="SPHINGOSINE-1-PHOSPHATE PHOSPHOHYDROLASE"/>
    <property type="match status" value="1"/>
</dbReference>
<dbReference type="Pfam" id="PF01569">
    <property type="entry name" value="PAP2"/>
    <property type="match status" value="1"/>
</dbReference>
<keyword evidence="1" id="KW-0812">Transmembrane</keyword>
<dbReference type="CDD" id="cd03392">
    <property type="entry name" value="PAP2_like_2"/>
    <property type="match status" value="1"/>
</dbReference>
<keyword evidence="4" id="KW-0575">Peroxidase</keyword>
<evidence type="ECO:0000313" key="5">
    <source>
        <dbReference type="Proteomes" id="UP000277811"/>
    </source>
</evidence>
<keyword evidence="5" id="KW-1185">Reference proteome</keyword>
<organism evidence="4 5">
    <name type="scientific">Lucifera butyrica</name>
    <dbReference type="NCBI Taxonomy" id="1351585"/>
    <lineage>
        <taxon>Bacteria</taxon>
        <taxon>Bacillati</taxon>
        <taxon>Bacillota</taxon>
        <taxon>Negativicutes</taxon>
        <taxon>Veillonellales</taxon>
        <taxon>Veillonellaceae</taxon>
        <taxon>Lucifera</taxon>
    </lineage>
</organism>
<name>A0A498RGN1_9FIRM</name>
<feature type="signal peptide" evidence="2">
    <location>
        <begin position="1"/>
        <end position="29"/>
    </location>
</feature>
<evidence type="ECO:0000259" key="3">
    <source>
        <dbReference type="SMART" id="SM00014"/>
    </source>
</evidence>
<feature type="transmembrane region" description="Helical" evidence="1">
    <location>
        <begin position="167"/>
        <end position="191"/>
    </location>
</feature>
<dbReference type="InterPro" id="IPR036938">
    <property type="entry name" value="PAP2/HPO_sf"/>
</dbReference>
<feature type="transmembrane region" description="Helical" evidence="1">
    <location>
        <begin position="221"/>
        <end position="247"/>
    </location>
</feature>
<evidence type="ECO:0000313" key="4">
    <source>
        <dbReference type="EMBL" id="VBB08278.1"/>
    </source>
</evidence>
<dbReference type="SUPFAM" id="SSF48317">
    <property type="entry name" value="Acid phosphatase/Vanadium-dependent haloperoxidase"/>
    <property type="match status" value="1"/>
</dbReference>
<dbReference type="GO" id="GO:0004601">
    <property type="term" value="F:peroxidase activity"/>
    <property type="evidence" value="ECO:0007669"/>
    <property type="project" value="UniProtKB-KW"/>
</dbReference>
<sequence length="382" mass="42715">MRLGRIWKSVVLGCLVLAGSLAIVHSSGVAEYPDVFSHKDISIEPNQVIERLLVAGANATVSGTVKDGIVLIDGNLRLMREARIQGSIVVLGGHVMRQTGSQVDGYVIHVPPQGFPLLKIVIGWLFLIAGLSLILLPLVLWLLFSLSKRFSVYEKAKKWLFTVQDRWPILYIALTLGLSCSMLLLFSILAWETMFRHAMGVFDNTFIWLVRYFANPTLDHIMIAISTLGYGFSYAVIVTTSFVALAVYRRWLELGGLALSFAGGAVLNFVLKNLFERTRPDAFHLVTAAGYSFPSGHAMVSLCFYGMLAFLLARNAQTWPWRYFVGVITMLLVVAIGISRIYLGVHYPSDVVAGYSAGTMWLLFVISLLMWWEHEREEKMEK</sequence>
<evidence type="ECO:0000256" key="1">
    <source>
        <dbReference type="SAM" id="Phobius"/>
    </source>
</evidence>
<keyword evidence="1" id="KW-1133">Transmembrane helix</keyword>
<feature type="transmembrane region" description="Helical" evidence="1">
    <location>
        <begin position="254"/>
        <end position="271"/>
    </location>
</feature>
<dbReference type="PANTHER" id="PTHR14969:SF13">
    <property type="entry name" value="AT30094P"/>
    <property type="match status" value="1"/>
</dbReference>
<keyword evidence="1" id="KW-0472">Membrane</keyword>
<feature type="domain" description="Phosphatidic acid phosphatase type 2/haloperoxidase" evidence="3">
    <location>
        <begin position="254"/>
        <end position="366"/>
    </location>
</feature>